<dbReference type="PANTHER" id="PTHR48056">
    <property type="entry name" value="LRR RECEPTOR-LIKE SERINE/THREONINE-PROTEIN KINASE-RELATED"/>
    <property type="match status" value="1"/>
</dbReference>
<dbReference type="GO" id="GO:0004672">
    <property type="term" value="F:protein kinase activity"/>
    <property type="evidence" value="ECO:0007669"/>
    <property type="project" value="InterPro"/>
</dbReference>
<dbReference type="OrthoDB" id="26095at2759"/>
<dbReference type="Gene3D" id="1.10.510.10">
    <property type="entry name" value="Transferase(Phosphotransferase) domain 1"/>
    <property type="match status" value="1"/>
</dbReference>
<dbReference type="SMART" id="SM00303">
    <property type="entry name" value="GPS"/>
    <property type="match status" value="1"/>
</dbReference>
<keyword evidence="2" id="KW-0433">Leucine-rich repeat</keyword>
<evidence type="ECO:0000313" key="13">
    <source>
        <dbReference type="EMBL" id="PRP88476.1"/>
    </source>
</evidence>
<keyword evidence="6" id="KW-0067">ATP-binding</keyword>
<dbReference type="GO" id="GO:0005524">
    <property type="term" value="F:ATP binding"/>
    <property type="evidence" value="ECO:0007669"/>
    <property type="project" value="UniProtKB-KW"/>
</dbReference>
<dbReference type="SUPFAM" id="SSF52058">
    <property type="entry name" value="L domain-like"/>
    <property type="match status" value="1"/>
</dbReference>
<dbReference type="PROSITE" id="PS50221">
    <property type="entry name" value="GAIN_B"/>
    <property type="match status" value="1"/>
</dbReference>
<keyword evidence="9" id="KW-1015">Disulfide bond</keyword>
<dbReference type="FunFam" id="3.80.10.10:FF:000041">
    <property type="entry name" value="LRR receptor-like serine/threonine-protein kinase ERECTA"/>
    <property type="match status" value="1"/>
</dbReference>
<feature type="domain" description="GAIN-B" evidence="12">
    <location>
        <begin position="392"/>
        <end position="546"/>
    </location>
</feature>
<evidence type="ECO:0000259" key="12">
    <source>
        <dbReference type="PROSITE" id="PS50221"/>
    </source>
</evidence>
<keyword evidence="8 10" id="KW-0472">Membrane</keyword>
<evidence type="ECO:0000256" key="2">
    <source>
        <dbReference type="ARBA" id="ARBA00022614"/>
    </source>
</evidence>
<evidence type="ECO:0000256" key="1">
    <source>
        <dbReference type="ARBA" id="ARBA00004370"/>
    </source>
</evidence>
<accession>A0A2P6NX16</accession>
<dbReference type="EMBL" id="MDYQ01000010">
    <property type="protein sequence ID" value="PRP88476.1"/>
    <property type="molecule type" value="Genomic_DNA"/>
</dbReference>
<feature type="domain" description="Protein kinase" evidence="11">
    <location>
        <begin position="612"/>
        <end position="851"/>
    </location>
</feature>
<evidence type="ECO:0000256" key="9">
    <source>
        <dbReference type="ARBA" id="ARBA00023157"/>
    </source>
</evidence>
<evidence type="ECO:0000256" key="3">
    <source>
        <dbReference type="ARBA" id="ARBA00022692"/>
    </source>
</evidence>
<dbReference type="InterPro" id="IPR032675">
    <property type="entry name" value="LRR_dom_sf"/>
</dbReference>
<dbReference type="InterPro" id="IPR057244">
    <property type="entry name" value="GAIN_B"/>
</dbReference>
<dbReference type="Proteomes" id="UP000241769">
    <property type="component" value="Unassembled WGS sequence"/>
</dbReference>
<dbReference type="InterPro" id="IPR001245">
    <property type="entry name" value="Ser-Thr/Tyr_kinase_cat_dom"/>
</dbReference>
<dbReference type="SMART" id="SM00369">
    <property type="entry name" value="LRR_TYP"/>
    <property type="match status" value="3"/>
</dbReference>
<reference evidence="13 14" key="1">
    <citation type="journal article" date="2018" name="Genome Biol. Evol.">
        <title>Multiple Roots of Fruiting Body Formation in Amoebozoa.</title>
        <authorList>
            <person name="Hillmann F."/>
            <person name="Forbes G."/>
            <person name="Novohradska S."/>
            <person name="Ferling I."/>
            <person name="Riege K."/>
            <person name="Groth M."/>
            <person name="Westermann M."/>
            <person name="Marz M."/>
            <person name="Spaller T."/>
            <person name="Winckler T."/>
            <person name="Schaap P."/>
            <person name="Glockner G."/>
        </authorList>
    </citation>
    <scope>NUCLEOTIDE SEQUENCE [LARGE SCALE GENOMIC DNA]</scope>
    <source>
        <strain evidence="13 14">Jena</strain>
    </source>
</reference>
<comment type="caution">
    <text evidence="13">The sequence shown here is derived from an EMBL/GenBank/DDBJ whole genome shotgun (WGS) entry which is preliminary data.</text>
</comment>
<feature type="transmembrane region" description="Helical" evidence="10">
    <location>
        <begin position="561"/>
        <end position="587"/>
    </location>
</feature>
<dbReference type="InterPro" id="IPR050647">
    <property type="entry name" value="Plant_LRR-RLKs"/>
</dbReference>
<dbReference type="GO" id="GO:0016020">
    <property type="term" value="C:membrane"/>
    <property type="evidence" value="ECO:0007669"/>
    <property type="project" value="UniProtKB-SubCell"/>
</dbReference>
<proteinExistence type="predicted"/>
<dbReference type="InterPro" id="IPR001611">
    <property type="entry name" value="Leu-rich_rpt"/>
</dbReference>
<dbReference type="InterPro" id="IPR011009">
    <property type="entry name" value="Kinase-like_dom_sf"/>
</dbReference>
<dbReference type="InterPro" id="IPR046338">
    <property type="entry name" value="GAIN_dom_sf"/>
</dbReference>
<sequence>MTAVISDAKTEVDVLFKEITVCHMSLDNCPFPKERKSVFPLRHKLVRAQRQMQPRIVILYVLFVSVLHTNGDTLQVLRELWTSFNVCFLGSQDYWIGTDFCNASDFIGLTCAVGEVTSITLSAPTISNGTIAFIIGNLTMLTSLSLQGVGLTGSIPESVSSLIQLTNLNLRNNQLTGFIPDLSDLKSLEILNLGDNRLSGSIPAWIGQSKRLRTVELSSNHLNGSLPDMTQLTSLLSFSAGTNQLNSSLDTLCSLQSLDHLDLRHNLITGSIPNCISSWNNISYLDLSYNSISGNVPPITSRRLRWLDLSNNIIDSLGQDCLPTDIPDNYFCNLQYNNFPCFPAQKSLTCYITCSNSITQSQTYLETATIAPELLPGVIASITQNLLSQSNPSFQISTKNVSLFVNTFTMSTVESITLSLPHSDLSALIPRSVVDLPKVTVSISSIAFNPFESIDGTITYGKVVGVTLYDTYGQLKVNDTLDHITINMGPLPLLPSNFTPTCLYWNEISRKWAADGCNTSIYNETISCLCHHLTNFTIGAPPPDVTPIPSSPASNGASHNLIIVSVCVVVGVLLLASAITVSLIFYLRIRRARGKNRKSVILSTDMTEKINYTKLIYEGNGQVWQAIYNGTTVVAVKKLEEEKLMAELSAIRKLHHPNIVMFVGDDIAEGCIVTEWMSEGDLHETLNRTPLHTRAILKIASDVTNGLYYLESVNMFHSCITPRKVLMKYEGSEYVAKLGGASHIVKLDSTVPARTLCGAHTAPEIPSCRKYEKTCHVWSFGVLLWSITHNRTDIYDMDAQERISGLIAKGERIFKTNPSIDDRLLFLINQCTRGDPEMRPSLGDITKRLLTARRTDSQPSAFRSEEPSADNYGIIEDLARACALLSMPCGPLVTLTENFALTDDWQTFTLSERHLFIFFLFYFLSVPYHADDEVPAPGLQCQPHHIVSASMRSEANRVKTFIRATSSLTPLTGLSLRSNAVTTVRMWPLKIIMQGPCVPFPFLEAVQN</sequence>
<evidence type="ECO:0000259" key="11">
    <source>
        <dbReference type="PROSITE" id="PS50011"/>
    </source>
</evidence>
<dbReference type="AlphaFoldDB" id="A0A2P6NX16"/>
<dbReference type="InterPro" id="IPR003591">
    <property type="entry name" value="Leu-rich_rpt_typical-subtyp"/>
</dbReference>
<evidence type="ECO:0000256" key="7">
    <source>
        <dbReference type="ARBA" id="ARBA00022989"/>
    </source>
</evidence>
<dbReference type="InterPro" id="IPR000203">
    <property type="entry name" value="GPS"/>
</dbReference>
<organism evidence="13 14">
    <name type="scientific">Planoprotostelium fungivorum</name>
    <dbReference type="NCBI Taxonomy" id="1890364"/>
    <lineage>
        <taxon>Eukaryota</taxon>
        <taxon>Amoebozoa</taxon>
        <taxon>Evosea</taxon>
        <taxon>Variosea</taxon>
        <taxon>Cavosteliida</taxon>
        <taxon>Cavosteliaceae</taxon>
        <taxon>Planoprotostelium</taxon>
    </lineage>
</organism>
<dbReference type="SUPFAM" id="SSF56112">
    <property type="entry name" value="Protein kinase-like (PK-like)"/>
    <property type="match status" value="1"/>
</dbReference>
<keyword evidence="4" id="KW-0677">Repeat</keyword>
<dbReference type="Pfam" id="PF07714">
    <property type="entry name" value="PK_Tyr_Ser-Thr"/>
    <property type="match status" value="1"/>
</dbReference>
<dbReference type="Pfam" id="PF00560">
    <property type="entry name" value="LRR_1"/>
    <property type="match status" value="2"/>
</dbReference>
<keyword evidence="5" id="KW-0547">Nucleotide-binding</keyword>
<keyword evidence="14" id="KW-1185">Reference proteome</keyword>
<dbReference type="InParanoid" id="A0A2P6NX16"/>
<protein>
    <submittedName>
        <fullName evidence="13">ERECTA-like kinase</fullName>
    </submittedName>
</protein>
<keyword evidence="7 10" id="KW-1133">Transmembrane helix</keyword>
<evidence type="ECO:0000256" key="5">
    <source>
        <dbReference type="ARBA" id="ARBA00022741"/>
    </source>
</evidence>
<name>A0A2P6NX16_9EUKA</name>
<dbReference type="Pfam" id="PF01825">
    <property type="entry name" value="GPS"/>
    <property type="match status" value="1"/>
</dbReference>
<gene>
    <name evidence="13" type="ORF">PROFUN_03193</name>
</gene>
<keyword evidence="13" id="KW-0808">Transferase</keyword>
<keyword evidence="13" id="KW-0418">Kinase</keyword>
<evidence type="ECO:0000256" key="6">
    <source>
        <dbReference type="ARBA" id="ARBA00022840"/>
    </source>
</evidence>
<dbReference type="PROSITE" id="PS51450">
    <property type="entry name" value="LRR"/>
    <property type="match status" value="2"/>
</dbReference>
<evidence type="ECO:0000256" key="4">
    <source>
        <dbReference type="ARBA" id="ARBA00022737"/>
    </source>
</evidence>
<dbReference type="Gene3D" id="3.80.10.10">
    <property type="entry name" value="Ribonuclease Inhibitor"/>
    <property type="match status" value="3"/>
</dbReference>
<dbReference type="PANTHER" id="PTHR48056:SF81">
    <property type="entry name" value="RECEPTOR PROTEIN-TYROSINE KINASE CEPR1"/>
    <property type="match status" value="1"/>
</dbReference>
<dbReference type="PROSITE" id="PS50011">
    <property type="entry name" value="PROTEIN_KINASE_DOM"/>
    <property type="match status" value="1"/>
</dbReference>
<comment type="subcellular location">
    <subcellularLocation>
        <location evidence="1">Membrane</location>
    </subcellularLocation>
</comment>
<evidence type="ECO:0000256" key="8">
    <source>
        <dbReference type="ARBA" id="ARBA00023136"/>
    </source>
</evidence>
<keyword evidence="3 10" id="KW-0812">Transmembrane</keyword>
<dbReference type="Gene3D" id="2.60.220.50">
    <property type="match status" value="1"/>
</dbReference>
<evidence type="ECO:0000313" key="14">
    <source>
        <dbReference type="Proteomes" id="UP000241769"/>
    </source>
</evidence>
<dbReference type="InterPro" id="IPR000719">
    <property type="entry name" value="Prot_kinase_dom"/>
</dbReference>
<evidence type="ECO:0000256" key="10">
    <source>
        <dbReference type="SAM" id="Phobius"/>
    </source>
</evidence>
<dbReference type="Pfam" id="PF13855">
    <property type="entry name" value="LRR_8"/>
    <property type="match status" value="1"/>
</dbReference>